<dbReference type="GO" id="GO:0006417">
    <property type="term" value="P:regulation of translation"/>
    <property type="evidence" value="ECO:0007669"/>
    <property type="project" value="UniProtKB-KW"/>
</dbReference>
<dbReference type="InterPro" id="IPR050100">
    <property type="entry name" value="TRAFAC_GTPase_members"/>
</dbReference>
<feature type="domain" description="Tr-type G" evidence="12">
    <location>
        <begin position="746"/>
        <end position="971"/>
    </location>
</feature>
<proteinExistence type="inferred from homology"/>
<keyword evidence="7" id="KW-0810">Translation regulation</keyword>
<evidence type="ECO:0000256" key="11">
    <source>
        <dbReference type="SAM" id="MobiDB-lite"/>
    </source>
</evidence>
<feature type="compositionally biased region" description="Acidic residues" evidence="11">
    <location>
        <begin position="15"/>
        <end position="30"/>
    </location>
</feature>
<dbReference type="CDD" id="cd16267">
    <property type="entry name" value="HBS1-like_II"/>
    <property type="match status" value="1"/>
</dbReference>
<dbReference type="InterPro" id="IPR037189">
    <property type="entry name" value="HBS1-like_N_sf"/>
</dbReference>
<evidence type="ECO:0000313" key="14">
    <source>
        <dbReference type="Proteomes" id="UP000008743"/>
    </source>
</evidence>
<evidence type="ECO:0000256" key="3">
    <source>
        <dbReference type="ARBA" id="ARBA00022490"/>
    </source>
</evidence>
<dbReference type="SUPFAM" id="SSF52540">
    <property type="entry name" value="P-loop containing nucleoside triphosphate hydrolases"/>
    <property type="match status" value="1"/>
</dbReference>
<dbReference type="PhylomeDB" id="A0A0D2X347"/>
<name>A0A0D2X347_CAPO3</name>
<feature type="compositionally biased region" description="Low complexity" evidence="11">
    <location>
        <begin position="626"/>
        <end position="638"/>
    </location>
</feature>
<evidence type="ECO:0000256" key="7">
    <source>
        <dbReference type="ARBA" id="ARBA00022845"/>
    </source>
</evidence>
<reference evidence="14" key="1">
    <citation type="submission" date="2011-02" db="EMBL/GenBank/DDBJ databases">
        <title>The Genome Sequence of Capsaspora owczarzaki ATCC 30864.</title>
        <authorList>
            <person name="Russ C."/>
            <person name="Cuomo C."/>
            <person name="Burger G."/>
            <person name="Gray M.W."/>
            <person name="Holland P.W.H."/>
            <person name="King N."/>
            <person name="Lang F.B.F."/>
            <person name="Roger A.J."/>
            <person name="Ruiz-Trillo I."/>
            <person name="Young S.K."/>
            <person name="Zeng Q."/>
            <person name="Gargeya S."/>
            <person name="Alvarado L."/>
            <person name="Berlin A."/>
            <person name="Chapman S.B."/>
            <person name="Chen Z."/>
            <person name="Freedman E."/>
            <person name="Gellesch M."/>
            <person name="Goldberg J."/>
            <person name="Griggs A."/>
            <person name="Gujja S."/>
            <person name="Heilman E."/>
            <person name="Heiman D."/>
            <person name="Howarth C."/>
            <person name="Mehta T."/>
            <person name="Neiman D."/>
            <person name="Pearson M."/>
            <person name="Roberts A."/>
            <person name="Saif S."/>
            <person name="Shea T."/>
            <person name="Shenoy N."/>
            <person name="Sisk P."/>
            <person name="Stolte C."/>
            <person name="Sykes S."/>
            <person name="White J."/>
            <person name="Yandava C."/>
            <person name="Haas B."/>
            <person name="Nusbaum C."/>
            <person name="Birren B."/>
        </authorList>
    </citation>
    <scope>NUCLEOTIDE SEQUENCE</scope>
    <source>
        <strain evidence="14">ATCC 30864</strain>
    </source>
</reference>
<evidence type="ECO:0000259" key="12">
    <source>
        <dbReference type="PROSITE" id="PS51722"/>
    </source>
</evidence>
<dbReference type="InterPro" id="IPR009000">
    <property type="entry name" value="Transl_B-barrel_sf"/>
</dbReference>
<comment type="catalytic activity">
    <reaction evidence="10">
        <text>GTP + H2O = GDP + phosphate + H(+)</text>
        <dbReference type="Rhea" id="RHEA:19669"/>
        <dbReference type="ChEBI" id="CHEBI:15377"/>
        <dbReference type="ChEBI" id="CHEBI:15378"/>
        <dbReference type="ChEBI" id="CHEBI:37565"/>
        <dbReference type="ChEBI" id="CHEBI:43474"/>
        <dbReference type="ChEBI" id="CHEBI:58189"/>
    </reaction>
    <physiologicalReaction direction="left-to-right" evidence="10">
        <dbReference type="Rhea" id="RHEA:19670"/>
    </physiologicalReaction>
</comment>
<dbReference type="GO" id="GO:0005737">
    <property type="term" value="C:cytoplasm"/>
    <property type="evidence" value="ECO:0007669"/>
    <property type="project" value="UniProtKB-SubCell"/>
</dbReference>
<dbReference type="Pfam" id="PF03144">
    <property type="entry name" value="GTP_EFTU_D2"/>
    <property type="match status" value="1"/>
</dbReference>
<feature type="compositionally biased region" description="Low complexity" evidence="11">
    <location>
        <begin position="673"/>
        <end position="685"/>
    </location>
</feature>
<evidence type="ECO:0000313" key="13">
    <source>
        <dbReference type="EMBL" id="KJE93679.1"/>
    </source>
</evidence>
<dbReference type="InterPro" id="IPR000795">
    <property type="entry name" value="T_Tr_GTP-bd_dom"/>
</dbReference>
<dbReference type="STRING" id="595528.A0A0D2X347"/>
<dbReference type="InterPro" id="IPR004161">
    <property type="entry name" value="EFTu-like_2"/>
</dbReference>
<evidence type="ECO:0000256" key="9">
    <source>
        <dbReference type="ARBA" id="ARBA00023134"/>
    </source>
</evidence>
<feature type="compositionally biased region" description="Low complexity" evidence="11">
    <location>
        <begin position="557"/>
        <end position="596"/>
    </location>
</feature>
<evidence type="ECO:0000256" key="10">
    <source>
        <dbReference type="ARBA" id="ARBA00049117"/>
    </source>
</evidence>
<gene>
    <name evidence="13" type="ORF">CAOG_008779</name>
</gene>
<dbReference type="GO" id="GO:0005525">
    <property type="term" value="F:GTP binding"/>
    <property type="evidence" value="ECO:0007669"/>
    <property type="project" value="UniProtKB-KW"/>
</dbReference>
<dbReference type="InterPro" id="IPR009001">
    <property type="entry name" value="Transl_elong_EF1A/Init_IF2_C"/>
</dbReference>
<dbReference type="EMBL" id="KE346365">
    <property type="protein sequence ID" value="KJE93679.1"/>
    <property type="molecule type" value="Genomic_DNA"/>
</dbReference>
<feature type="region of interest" description="Disordered" evidence="11">
    <location>
        <begin position="15"/>
        <end position="34"/>
    </location>
</feature>
<organism evidence="13 14">
    <name type="scientific">Capsaspora owczarzaki (strain ATCC 30864)</name>
    <dbReference type="NCBI Taxonomy" id="595528"/>
    <lineage>
        <taxon>Eukaryota</taxon>
        <taxon>Filasterea</taxon>
        <taxon>Capsaspora</taxon>
    </lineage>
</organism>
<dbReference type="Pfam" id="PF22594">
    <property type="entry name" value="GTP-eEF1A_C"/>
    <property type="match status" value="1"/>
</dbReference>
<dbReference type="Pfam" id="PF08938">
    <property type="entry name" value="HBS1_N"/>
    <property type="match status" value="1"/>
</dbReference>
<keyword evidence="8" id="KW-0648">Protein biosynthesis</keyword>
<feature type="region of interest" description="Disordered" evidence="11">
    <location>
        <begin position="548"/>
        <end position="644"/>
    </location>
</feature>
<dbReference type="InterPro" id="IPR015033">
    <property type="entry name" value="HBS1-like_N"/>
</dbReference>
<evidence type="ECO:0000256" key="5">
    <source>
        <dbReference type="ARBA" id="ARBA00022741"/>
    </source>
</evidence>
<dbReference type="Gene3D" id="3.40.50.300">
    <property type="entry name" value="P-loop containing nucleotide triphosphate hydrolases"/>
    <property type="match status" value="1"/>
</dbReference>
<dbReference type="FunFam" id="3.40.50.300:FF:000204">
    <property type="entry name" value="Translation elongation factor Tu"/>
    <property type="match status" value="1"/>
</dbReference>
<sequence length="1185" mass="122319">MSRHRNLRHLDYSDDYDVDDQDYDEDDDYGDDRYAGRTGGASFGAYFDTSNATNATADDLPDLSTLTLKEKDLLREARAKIEPVVGNTVTNAEIVDAILHYNFDVEKAIVWLLEGYDPDEDADNDQVSGPIAWLPSFLFPTPTSDIAGGRVVRSARVGGPMCAEAEESSEPPSSSENSQSTPATAAAAPASLSLSLGSLMAAPPSANAVAGQSFGMLSSLGAGLSGASSLGSTTNAFGSLASLSTFSSLSSLGTGPSSLIAPNPSSSSGGVAPTSIASLSSLTAPLSLLSSSSPSSLTPAPPTMSLLSGAPGLLSASSIPAMSTSLASLSLNAPSPNPPSLSALSTAPIPAETSALSLASLSLASLSLMTPAASEPPQQSTAPKATLSTSSVVGAQTAAPITGTAPSVNVAIAKPKVSAEVAWGSLQLAMPSQLAQSICAKPSSTDHTRVSSVALRNVLRNHASHPHGLFLSTSSSTRSLQASERLLTNDTHSSLPPSSSSALPHSLTTLSPSADTSVGANPSSSIAVFAFDTPSPDDVVLAKRKQAFGSSATQPTAKSGSANSAASGKAAGKNVSSTASKANSAKSTPAAASPAKGGSGSGSAGKGTAASASKPGATNLKPLVMPSSQPKQQQPQQPTDTHREPSLATKDVVAMGFSPAVSANASLVSSATASPLSLSPSLASSGDKSKGKLPSSKGVDAALAYEDNFAGGSGPSSGTSSPRPGGGHRAPRMDILEEYKKRGAGKAHLNMVVVGHVDAGKSTLMGHILFQLGHVSRRTLHKYETESQKLGKASFAFAWVLDETDAERARGVTIDVAMTSFETKTKRITLLDAPGHRDFIPNMISGAAQADVAVLVVNAGVGEFEAGFEGGGQTREHALLVRSLGVNQLIVAVNKLDACDWSKARFDELVARLSLFLKTSGYRLDNVTFVPVSGLIGENLIERKEPKLTQWYSGPTLVEQIDQFQPPERPIDKPLRFSVNDIFSRPNSGVSLGGKVISGSVQIGDKVLIAPINQEIGTVKAIEIHEEGVTWAAAGDAASILLDKVDPIHFAVGCMLTEVDRPVPVHSSFRAKIIVFDVKVPITHGFHVVLHYLTFNEPAVITRLETLLDRSTGEIVKKHPRALPKNSSAIVTITLQRPVCLELYENIKDMGRITLRSSGATIGAGIITELIPLAPASSSTPGLLV</sequence>
<dbReference type="InParanoid" id="A0A0D2X347"/>
<feature type="compositionally biased region" description="Low complexity" evidence="11">
    <location>
        <begin position="606"/>
        <end position="617"/>
    </location>
</feature>
<dbReference type="FunFam" id="2.40.30.10:FF:000070">
    <property type="entry name" value="Translation elongation factor EF-1 subunit"/>
    <property type="match status" value="1"/>
</dbReference>
<dbReference type="OrthoDB" id="342024at2759"/>
<comment type="similarity">
    <text evidence="2">Belongs to the TRAFAC class translation factor GTPase superfamily. Classic translation factor GTPase family. EF-Tu/EF-1A subfamily.</text>
</comment>
<dbReference type="CDD" id="cd01883">
    <property type="entry name" value="EF1_alpha"/>
    <property type="match status" value="1"/>
</dbReference>
<keyword evidence="4" id="KW-0597">Phosphoprotein</keyword>
<feature type="region of interest" description="Disordered" evidence="11">
    <location>
        <begin position="673"/>
        <end position="731"/>
    </location>
</feature>
<evidence type="ECO:0000256" key="1">
    <source>
        <dbReference type="ARBA" id="ARBA00004496"/>
    </source>
</evidence>
<dbReference type="PROSITE" id="PS51722">
    <property type="entry name" value="G_TR_2"/>
    <property type="match status" value="1"/>
</dbReference>
<dbReference type="FunCoup" id="A0A0D2X347">
    <property type="interactions" value="46"/>
</dbReference>
<dbReference type="CDD" id="cd04093">
    <property type="entry name" value="HBS1_C_III"/>
    <property type="match status" value="1"/>
</dbReference>
<keyword evidence="14" id="KW-1185">Reference proteome</keyword>
<dbReference type="Proteomes" id="UP000008743">
    <property type="component" value="Unassembled WGS sequence"/>
</dbReference>
<dbReference type="SUPFAM" id="SSF50465">
    <property type="entry name" value="EF-Tu/eEF-1alpha/eIF2-gamma C-terminal domain"/>
    <property type="match status" value="1"/>
</dbReference>
<evidence type="ECO:0000256" key="8">
    <source>
        <dbReference type="ARBA" id="ARBA00022917"/>
    </source>
</evidence>
<dbReference type="InterPro" id="IPR054696">
    <property type="entry name" value="GTP-eEF1A_C"/>
</dbReference>
<dbReference type="GO" id="GO:0003924">
    <property type="term" value="F:GTPase activity"/>
    <property type="evidence" value="ECO:0007669"/>
    <property type="project" value="InterPro"/>
</dbReference>
<dbReference type="PRINTS" id="PR00315">
    <property type="entry name" value="ELONGATNFCT"/>
</dbReference>
<dbReference type="Gene3D" id="2.40.30.10">
    <property type="entry name" value="Translation factors"/>
    <property type="match status" value="2"/>
</dbReference>
<feature type="compositionally biased region" description="Low complexity" evidence="11">
    <location>
        <begin position="492"/>
        <end position="514"/>
    </location>
</feature>
<evidence type="ECO:0000256" key="2">
    <source>
        <dbReference type="ARBA" id="ARBA00007249"/>
    </source>
</evidence>
<evidence type="ECO:0000256" key="6">
    <source>
        <dbReference type="ARBA" id="ARBA00022801"/>
    </source>
</evidence>
<dbReference type="SUPFAM" id="SSF109732">
    <property type="entry name" value="HBS1-like domain"/>
    <property type="match status" value="1"/>
</dbReference>
<accession>A0A0D2X347</accession>
<dbReference type="Pfam" id="PF00009">
    <property type="entry name" value="GTP_EFTU"/>
    <property type="match status" value="1"/>
</dbReference>
<dbReference type="eggNOG" id="KOG0458">
    <property type="taxonomic scope" value="Eukaryota"/>
</dbReference>
<keyword evidence="3" id="KW-0963">Cytoplasm</keyword>
<comment type="subcellular location">
    <subcellularLocation>
        <location evidence="1">Cytoplasm</location>
    </subcellularLocation>
</comment>
<keyword evidence="6" id="KW-0378">Hydrolase</keyword>
<feature type="region of interest" description="Disordered" evidence="11">
    <location>
        <begin position="489"/>
        <end position="518"/>
    </location>
</feature>
<dbReference type="InterPro" id="IPR027417">
    <property type="entry name" value="P-loop_NTPase"/>
</dbReference>
<dbReference type="AlphaFoldDB" id="A0A0D2X347"/>
<dbReference type="FunFam" id="2.40.30.10:FF:000020">
    <property type="entry name" value="Translation elongation factor EF-1"/>
    <property type="match status" value="1"/>
</dbReference>
<keyword evidence="9" id="KW-0342">GTP-binding</keyword>
<protein>
    <recommendedName>
        <fullName evidence="12">Tr-type G domain-containing protein</fullName>
    </recommendedName>
</protein>
<dbReference type="GO" id="GO:0006412">
    <property type="term" value="P:translation"/>
    <property type="evidence" value="ECO:0007669"/>
    <property type="project" value="UniProtKB-KW"/>
</dbReference>
<feature type="region of interest" description="Disordered" evidence="11">
    <location>
        <begin position="161"/>
        <end position="186"/>
    </location>
</feature>
<feature type="compositionally biased region" description="Low complexity" evidence="11">
    <location>
        <begin position="170"/>
        <end position="186"/>
    </location>
</feature>
<dbReference type="PANTHER" id="PTHR23115">
    <property type="entry name" value="TRANSLATION FACTOR"/>
    <property type="match status" value="1"/>
</dbReference>
<evidence type="ECO:0000256" key="4">
    <source>
        <dbReference type="ARBA" id="ARBA00022553"/>
    </source>
</evidence>
<dbReference type="SUPFAM" id="SSF50447">
    <property type="entry name" value="Translation proteins"/>
    <property type="match status" value="1"/>
</dbReference>
<keyword evidence="5" id="KW-0547">Nucleotide-binding</keyword>